<comment type="caution">
    <text evidence="2">The sequence shown here is derived from an EMBL/GenBank/DDBJ whole genome shotgun (WGS) entry which is preliminary data.</text>
</comment>
<feature type="chain" id="PRO_5046306958" description="S9 family peptidase" evidence="1">
    <location>
        <begin position="19"/>
        <end position="482"/>
    </location>
</feature>
<organism evidence="2 3">
    <name type="scientific">Hymenobacter defluvii</name>
    <dbReference type="NCBI Taxonomy" id="2054411"/>
    <lineage>
        <taxon>Bacteria</taxon>
        <taxon>Pseudomonadati</taxon>
        <taxon>Bacteroidota</taxon>
        <taxon>Cytophagia</taxon>
        <taxon>Cytophagales</taxon>
        <taxon>Hymenobacteraceae</taxon>
        <taxon>Hymenobacter</taxon>
    </lineage>
</organism>
<accession>A0ABS3T9L6</accession>
<dbReference type="EMBL" id="JAGETX010000002">
    <property type="protein sequence ID" value="MBO3270349.1"/>
    <property type="molecule type" value="Genomic_DNA"/>
</dbReference>
<dbReference type="Proteomes" id="UP000670527">
    <property type="component" value="Unassembled WGS sequence"/>
</dbReference>
<protein>
    <recommendedName>
        <fullName evidence="4">S9 family peptidase</fullName>
    </recommendedName>
</protein>
<dbReference type="RefSeq" id="WP_208306906.1">
    <property type="nucleotide sequence ID" value="NZ_JAGETX010000002.1"/>
</dbReference>
<sequence length="482" mass="53750">MRLTFLSFSILLGSTLLAPKVMQAQKTKSVSFAYLPEQSYDRYNQRVSQKTLSQPDGGFLILAHKSVSGYAVERYDGELKRVWSTDLPLTAEESIEGFAQSNQQATVVIYRKTSAAQQLTAYTFDLKTGQKSVGKKLTEAGLRDRRPGVAFSPDGTHTVAWRYLTREQQIKAIIADVYDAQLSQVKERTYDFHDQGAFFSTTVSLGNDGTQYVTLLSDGMKKLSVRRYLNTSTEVKVMSVALGGVFGGQEVMVFDTKFSLQPDNTLYAAAICTERKTGLYHSLKAVRFDFTDEGDMKFAPEVKFSPDYLAEVNKATQGTSKRLEDIYLAQLLVNEDKQLVIIAQKQYEEGGENSPIHSRELHLFGYNEFLAPRWHTIINKNQVAPPAEAFSSIGFRAAIFGPDLQLLTEETIKGKSDLYVRHVDMTTGVVQEPKGLGLKVANDQNLAYVKDFTTWADAKTIIGVSRPSKKSAALMLNKIVVK</sequence>
<evidence type="ECO:0000313" key="3">
    <source>
        <dbReference type="Proteomes" id="UP000670527"/>
    </source>
</evidence>
<evidence type="ECO:0008006" key="4">
    <source>
        <dbReference type="Google" id="ProtNLM"/>
    </source>
</evidence>
<evidence type="ECO:0000256" key="1">
    <source>
        <dbReference type="SAM" id="SignalP"/>
    </source>
</evidence>
<gene>
    <name evidence="2" type="ORF">J4D97_06800</name>
</gene>
<keyword evidence="3" id="KW-1185">Reference proteome</keyword>
<proteinExistence type="predicted"/>
<name>A0ABS3T9L6_9BACT</name>
<evidence type="ECO:0000313" key="2">
    <source>
        <dbReference type="EMBL" id="MBO3270349.1"/>
    </source>
</evidence>
<feature type="signal peptide" evidence="1">
    <location>
        <begin position="1"/>
        <end position="18"/>
    </location>
</feature>
<reference evidence="2 3" key="1">
    <citation type="submission" date="2021-03" db="EMBL/GenBank/DDBJ databases">
        <authorList>
            <person name="Kim M.K."/>
        </authorList>
    </citation>
    <scope>NUCLEOTIDE SEQUENCE [LARGE SCALE GENOMIC DNA]</scope>
    <source>
        <strain evidence="2 3">BT507</strain>
    </source>
</reference>
<keyword evidence="1" id="KW-0732">Signal</keyword>